<evidence type="ECO:0000313" key="1">
    <source>
        <dbReference type="EMBL" id="MBA4638540.1"/>
    </source>
</evidence>
<name>A0A7C9DAT3_OPUST</name>
<sequence length="103" mass="12024">MVLVLWELSHQLCHLTMEDMIGAMVMEVLIGTIEISIGKDIGRMIATLLRCQKDLSMNHGEPLTMNRDRRKTHVSVKVGTLMRRKMMFARIVLRRRAKRTEQF</sequence>
<reference evidence="1" key="2">
    <citation type="submission" date="2020-07" db="EMBL/GenBank/DDBJ databases">
        <authorList>
            <person name="Vera ALvarez R."/>
            <person name="Arias-Moreno D.M."/>
            <person name="Jimenez-Jacinto V."/>
            <person name="Jimenez-Bremont J.F."/>
            <person name="Swaminathan K."/>
            <person name="Moose S.P."/>
            <person name="Guerrero-Gonzalez M.L."/>
            <person name="Marino-Ramirez L."/>
            <person name="Landsman D."/>
            <person name="Rodriguez-Kessler M."/>
            <person name="Delgado-Sanchez P."/>
        </authorList>
    </citation>
    <scope>NUCLEOTIDE SEQUENCE</scope>
    <source>
        <tissue evidence="1">Cladode</tissue>
    </source>
</reference>
<protein>
    <submittedName>
        <fullName evidence="1">Uncharacterized protein</fullName>
    </submittedName>
</protein>
<reference evidence="1" key="1">
    <citation type="journal article" date="2013" name="J. Plant Res.">
        <title>Effect of fungi and light on seed germination of three Opuntia species from semiarid lands of central Mexico.</title>
        <authorList>
            <person name="Delgado-Sanchez P."/>
            <person name="Jimenez-Bremont J.F."/>
            <person name="Guerrero-Gonzalez Mde L."/>
            <person name="Flores J."/>
        </authorList>
    </citation>
    <scope>NUCLEOTIDE SEQUENCE</scope>
    <source>
        <tissue evidence="1">Cladode</tissue>
    </source>
</reference>
<organism evidence="1">
    <name type="scientific">Opuntia streptacantha</name>
    <name type="common">Prickly pear cactus</name>
    <name type="synonym">Opuntia cardona</name>
    <dbReference type="NCBI Taxonomy" id="393608"/>
    <lineage>
        <taxon>Eukaryota</taxon>
        <taxon>Viridiplantae</taxon>
        <taxon>Streptophyta</taxon>
        <taxon>Embryophyta</taxon>
        <taxon>Tracheophyta</taxon>
        <taxon>Spermatophyta</taxon>
        <taxon>Magnoliopsida</taxon>
        <taxon>eudicotyledons</taxon>
        <taxon>Gunneridae</taxon>
        <taxon>Pentapetalae</taxon>
        <taxon>Caryophyllales</taxon>
        <taxon>Cactineae</taxon>
        <taxon>Cactaceae</taxon>
        <taxon>Opuntioideae</taxon>
        <taxon>Opuntia</taxon>
    </lineage>
</organism>
<proteinExistence type="predicted"/>
<dbReference type="EMBL" id="GISG01109747">
    <property type="protein sequence ID" value="MBA4638540.1"/>
    <property type="molecule type" value="Transcribed_RNA"/>
</dbReference>
<dbReference type="AlphaFoldDB" id="A0A7C9DAT3"/>
<accession>A0A7C9DAT3</accession>